<organism evidence="6 7">
    <name type="scientific">Artemisia annua</name>
    <name type="common">Sweet wormwood</name>
    <dbReference type="NCBI Taxonomy" id="35608"/>
    <lineage>
        <taxon>Eukaryota</taxon>
        <taxon>Viridiplantae</taxon>
        <taxon>Streptophyta</taxon>
        <taxon>Embryophyta</taxon>
        <taxon>Tracheophyta</taxon>
        <taxon>Spermatophyta</taxon>
        <taxon>Magnoliopsida</taxon>
        <taxon>eudicotyledons</taxon>
        <taxon>Gunneridae</taxon>
        <taxon>Pentapetalae</taxon>
        <taxon>asterids</taxon>
        <taxon>campanulids</taxon>
        <taxon>Asterales</taxon>
        <taxon>Asteraceae</taxon>
        <taxon>Asteroideae</taxon>
        <taxon>Anthemideae</taxon>
        <taxon>Artemisiinae</taxon>
        <taxon>Artemisia</taxon>
    </lineage>
</organism>
<dbReference type="PANTHER" id="PTHR32099">
    <property type="entry name" value="CYSTEINE-RICH REPEAT SECRETORY PROTEIN"/>
    <property type="match status" value="1"/>
</dbReference>
<dbReference type="CDD" id="cd23509">
    <property type="entry name" value="Gnk2-like"/>
    <property type="match status" value="1"/>
</dbReference>
<gene>
    <name evidence="6" type="ORF">CTI12_AA505360</name>
</gene>
<feature type="compositionally biased region" description="Polar residues" evidence="3">
    <location>
        <begin position="285"/>
        <end position="301"/>
    </location>
</feature>
<protein>
    <submittedName>
        <fullName evidence="6">Gnk2-like domain-containing protein</fullName>
    </submittedName>
</protein>
<evidence type="ECO:0000256" key="2">
    <source>
        <dbReference type="ARBA" id="ARBA00022737"/>
    </source>
</evidence>
<dbReference type="PANTHER" id="PTHR32099:SF51">
    <property type="entry name" value="CYSTEINE-RICH RECEPTOR-LIKE PROTEIN KINASE 25 ISOFORM X1"/>
    <property type="match status" value="1"/>
</dbReference>
<dbReference type="STRING" id="35608.A0A2U1LCN1"/>
<feature type="chain" id="PRO_5015669568" evidence="4">
    <location>
        <begin position="20"/>
        <end position="382"/>
    </location>
</feature>
<evidence type="ECO:0000256" key="1">
    <source>
        <dbReference type="ARBA" id="ARBA00022729"/>
    </source>
</evidence>
<feature type="domain" description="Gnk2-homologous" evidence="5">
    <location>
        <begin position="35"/>
        <end position="137"/>
    </location>
</feature>
<dbReference type="InterPro" id="IPR038408">
    <property type="entry name" value="GNK2_sf"/>
</dbReference>
<feature type="signal peptide" evidence="4">
    <location>
        <begin position="1"/>
        <end position="19"/>
    </location>
</feature>
<proteinExistence type="predicted"/>
<dbReference type="AlphaFoldDB" id="A0A2U1LCN1"/>
<feature type="region of interest" description="Disordered" evidence="3">
    <location>
        <begin position="267"/>
        <end position="313"/>
    </location>
</feature>
<dbReference type="Gene3D" id="3.30.430.20">
    <property type="entry name" value="Gnk2 domain, C-X8-C-X2-C motif"/>
    <property type="match status" value="2"/>
</dbReference>
<accession>A0A2U1LCN1</accession>
<dbReference type="EMBL" id="PKPP01010118">
    <property type="protein sequence ID" value="PWA46762.1"/>
    <property type="molecule type" value="Genomic_DNA"/>
</dbReference>
<dbReference type="InterPro" id="IPR002902">
    <property type="entry name" value="GNK2"/>
</dbReference>
<name>A0A2U1LCN1_ARTAN</name>
<keyword evidence="1 4" id="KW-0732">Signal</keyword>
<dbReference type="Proteomes" id="UP000245207">
    <property type="component" value="Unassembled WGS sequence"/>
</dbReference>
<reference evidence="6 7" key="1">
    <citation type="journal article" date="2018" name="Mol. Plant">
        <title>The genome of Artemisia annua provides insight into the evolution of Asteraceae family and artemisinin biosynthesis.</title>
        <authorList>
            <person name="Shen Q."/>
            <person name="Zhang L."/>
            <person name="Liao Z."/>
            <person name="Wang S."/>
            <person name="Yan T."/>
            <person name="Shi P."/>
            <person name="Liu M."/>
            <person name="Fu X."/>
            <person name="Pan Q."/>
            <person name="Wang Y."/>
            <person name="Lv Z."/>
            <person name="Lu X."/>
            <person name="Zhang F."/>
            <person name="Jiang W."/>
            <person name="Ma Y."/>
            <person name="Chen M."/>
            <person name="Hao X."/>
            <person name="Li L."/>
            <person name="Tang Y."/>
            <person name="Lv G."/>
            <person name="Zhou Y."/>
            <person name="Sun X."/>
            <person name="Brodelius P.E."/>
            <person name="Rose J.K.C."/>
            <person name="Tang K."/>
        </authorList>
    </citation>
    <scope>NUCLEOTIDE SEQUENCE [LARGE SCALE GENOMIC DNA]</scope>
    <source>
        <strain evidence="7">cv. Huhao1</strain>
        <tissue evidence="6">Leaf</tissue>
    </source>
</reference>
<dbReference type="OrthoDB" id="1088600at2759"/>
<dbReference type="Pfam" id="PF01657">
    <property type="entry name" value="Stress-antifung"/>
    <property type="match status" value="1"/>
</dbReference>
<dbReference type="PROSITE" id="PS51473">
    <property type="entry name" value="GNK2"/>
    <property type="match status" value="1"/>
</dbReference>
<evidence type="ECO:0000313" key="6">
    <source>
        <dbReference type="EMBL" id="PWA46762.1"/>
    </source>
</evidence>
<keyword evidence="7" id="KW-1185">Reference proteome</keyword>
<evidence type="ECO:0000313" key="7">
    <source>
        <dbReference type="Proteomes" id="UP000245207"/>
    </source>
</evidence>
<evidence type="ECO:0000259" key="5">
    <source>
        <dbReference type="PROSITE" id="PS51473"/>
    </source>
</evidence>
<evidence type="ECO:0000256" key="3">
    <source>
        <dbReference type="SAM" id="MobiDB-lite"/>
    </source>
</evidence>
<sequence length="382" mass="41450">MKSIIPFLCFLQVLINVAANPPAQPPPGEPLQKMNMDIFKCRDGEKYQPGSGFDLNLKLALVQLTSAKQGGWYLKSFGDKPGSKATTVAMCLGYANEDQCLGCIKTAIPLLRQKCPNQKEAVAWMQKCMLRYSGHLLQEFDPWFWAFLGDKTKIPEKDVQSIEDTKGKLMVELSAKAAATKQSPKYSTNTTAFGSKTIYMAVQCTPDLLPDTSCPTSVKADVERFDKLRYNVVVWLSAEGAAGNQFANYATGTESYNDANNTANVDGDALNARNAGNADEYQPRNHGTNDSGAGERNTNVDVVSGGDGERTEKEKHLGGSVASLATVDEDEVTEFSEALSELTVKLTTLAANSGSDRKLGFGNVTVVGSGLVRKSPFAFYFR</sequence>
<keyword evidence="2" id="KW-0677">Repeat</keyword>
<evidence type="ECO:0000256" key="4">
    <source>
        <dbReference type="SAM" id="SignalP"/>
    </source>
</evidence>
<comment type="caution">
    <text evidence="6">The sequence shown here is derived from an EMBL/GenBank/DDBJ whole genome shotgun (WGS) entry which is preliminary data.</text>
</comment>